<comment type="caution">
    <text evidence="2">The sequence shown here is derived from an EMBL/GenBank/DDBJ whole genome shotgun (WGS) entry which is preliminary data.</text>
</comment>
<evidence type="ECO:0000313" key="2">
    <source>
        <dbReference type="EMBL" id="KAH0963716.1"/>
    </source>
</evidence>
<name>A0A9P8N0J6_9HYPO</name>
<evidence type="ECO:0000256" key="1">
    <source>
        <dbReference type="SAM" id="MobiDB-lite"/>
    </source>
</evidence>
<gene>
    <name evidence="2" type="ORF">HRG_06226</name>
</gene>
<protein>
    <submittedName>
        <fullName evidence="2">Uncharacterized protein</fullName>
    </submittedName>
</protein>
<dbReference type="OrthoDB" id="5352492at2759"/>
<dbReference type="EMBL" id="JAIZPD010000005">
    <property type="protein sequence ID" value="KAH0963716.1"/>
    <property type="molecule type" value="Genomic_DNA"/>
</dbReference>
<sequence length="394" mass="43073">MGVSSRPVGHTERPGRSSRAPQNDTPYYTYAGSAGKNPEQNIQVISPGSPTDEFVASLNEQNVIVLSGTPSPTASLDDWDETKKWFQKLDPEANCSLKVNKSTQNFFKSFEFEFLQPWSLTFSSASDVLLFTFGAPAVVGGETGSRMQPLGIDGDREMLTCGLDFVHTEEITGTKLKDLFTYADVAGMSVYVPSAMLDLAVTLTNKRNALWFVPVSDKRVNIRLQFQMPIFDPLQNLLADCLKGLTLKATDVIFRKQTLINCSVKADNQEVSMVAGVEFSPSTINFTFLFISSNPLTGILKWLSSLIGDETLEDIVKSILNKENDTKVLPDFTLRGLTIELSALKDPTTPRLSSFAFDIEVSANLGIGSSKNPVIFLVSYNRNSFSGGLGTLAG</sequence>
<dbReference type="AlphaFoldDB" id="A0A9P8N0J6"/>
<organism evidence="2 3">
    <name type="scientific">Hirsutella rhossiliensis</name>
    <dbReference type="NCBI Taxonomy" id="111463"/>
    <lineage>
        <taxon>Eukaryota</taxon>
        <taxon>Fungi</taxon>
        <taxon>Dikarya</taxon>
        <taxon>Ascomycota</taxon>
        <taxon>Pezizomycotina</taxon>
        <taxon>Sordariomycetes</taxon>
        <taxon>Hypocreomycetidae</taxon>
        <taxon>Hypocreales</taxon>
        <taxon>Ophiocordycipitaceae</taxon>
        <taxon>Hirsutella</taxon>
    </lineage>
</organism>
<keyword evidence="3" id="KW-1185">Reference proteome</keyword>
<evidence type="ECO:0000313" key="3">
    <source>
        <dbReference type="Proteomes" id="UP000824596"/>
    </source>
</evidence>
<feature type="region of interest" description="Disordered" evidence="1">
    <location>
        <begin position="1"/>
        <end position="38"/>
    </location>
</feature>
<proteinExistence type="predicted"/>
<dbReference type="Proteomes" id="UP000824596">
    <property type="component" value="Unassembled WGS sequence"/>
</dbReference>
<dbReference type="RefSeq" id="XP_044721229.1">
    <property type="nucleotide sequence ID" value="XM_044864697.1"/>
</dbReference>
<dbReference type="GeneID" id="68355355"/>
<reference evidence="2" key="1">
    <citation type="submission" date="2021-09" db="EMBL/GenBank/DDBJ databases">
        <title>A high-quality genome of the endoparasitic fungus Hirsutella rhossiliensis with a comparison of Hirsutella genomes reveals transposable elements contributing to genome size variation.</title>
        <authorList>
            <person name="Lin R."/>
            <person name="Jiao Y."/>
            <person name="Sun X."/>
            <person name="Ling J."/>
            <person name="Xie B."/>
            <person name="Cheng X."/>
        </authorList>
    </citation>
    <scope>NUCLEOTIDE SEQUENCE</scope>
    <source>
        <strain evidence="2">HR02</strain>
    </source>
</reference>
<accession>A0A9P8N0J6</accession>